<protein>
    <submittedName>
        <fullName evidence="2">Uncharacterized protein</fullName>
    </submittedName>
</protein>
<keyword evidence="1" id="KW-1133">Transmembrane helix</keyword>
<dbReference type="Proteomes" id="UP001314241">
    <property type="component" value="Unassembled WGS sequence"/>
</dbReference>
<dbReference type="EMBL" id="CAWVOH010000001">
    <property type="protein sequence ID" value="CAK8053976.1"/>
    <property type="molecule type" value="Genomic_DNA"/>
</dbReference>
<feature type="transmembrane region" description="Helical" evidence="1">
    <location>
        <begin position="93"/>
        <end position="111"/>
    </location>
</feature>
<feature type="transmembrane region" description="Helical" evidence="1">
    <location>
        <begin position="31"/>
        <end position="48"/>
    </location>
</feature>
<keyword evidence="3" id="KW-1185">Reference proteome</keyword>
<name>A0ABP0ES88_9LACO</name>
<organism evidence="2 3">
    <name type="scientific">Eupransor demetentiae</name>
    <dbReference type="NCBI Taxonomy" id="3109584"/>
    <lineage>
        <taxon>Bacteria</taxon>
        <taxon>Bacillati</taxon>
        <taxon>Bacillota</taxon>
        <taxon>Bacilli</taxon>
        <taxon>Lactobacillales</taxon>
        <taxon>Lactobacillaceae</taxon>
        <taxon>Eupransor</taxon>
    </lineage>
</organism>
<feature type="transmembrane region" description="Helical" evidence="1">
    <location>
        <begin position="7"/>
        <end position="25"/>
    </location>
</feature>
<proteinExistence type="predicted"/>
<gene>
    <name evidence="2" type="ORF">R54876_GBNLAHCA_00535</name>
</gene>
<keyword evidence="1" id="KW-0812">Transmembrane</keyword>
<sequence>MNYRIKQALVVSLVAVVALLLLSTYTHLHQVTLTFVVVQIAWVAYYFFDLWAHDRQKEEREVTSFQEFIFFIIVFSFSSLVINSLHLNGVGNTWLIAGTLLAEFISYFFYLRNRAKYDRIY</sequence>
<evidence type="ECO:0000313" key="3">
    <source>
        <dbReference type="Proteomes" id="UP001314241"/>
    </source>
</evidence>
<reference evidence="2 3" key="1">
    <citation type="submission" date="2024-01" db="EMBL/GenBank/DDBJ databases">
        <authorList>
            <person name="Botero Cardona J."/>
        </authorList>
    </citation>
    <scope>NUCLEOTIDE SEQUENCE [LARGE SCALE GENOMIC DNA]</scope>
    <source>
        <strain evidence="2 3">LMG 33000</strain>
    </source>
</reference>
<comment type="caution">
    <text evidence="2">The sequence shown here is derived from an EMBL/GenBank/DDBJ whole genome shotgun (WGS) entry which is preliminary data.</text>
</comment>
<dbReference type="RefSeq" id="WP_349641521.1">
    <property type="nucleotide sequence ID" value="NZ_CAWVOH010000001.1"/>
</dbReference>
<feature type="transmembrane region" description="Helical" evidence="1">
    <location>
        <begin position="68"/>
        <end position="87"/>
    </location>
</feature>
<keyword evidence="1" id="KW-0472">Membrane</keyword>
<evidence type="ECO:0000256" key="1">
    <source>
        <dbReference type="SAM" id="Phobius"/>
    </source>
</evidence>
<evidence type="ECO:0000313" key="2">
    <source>
        <dbReference type="EMBL" id="CAK8053976.1"/>
    </source>
</evidence>
<accession>A0ABP0ES88</accession>